<accession>A0A1W7CZ12</accession>
<sequence length="298" mass="32495">MSKSHDLTVSPWKRFGHDRLYVNSPAGEKIAWLDRTTGRITVLVEEQRDAALDALAPHLAEASPGSTATAPPAPADPVAQVRPPAVGLRPGDDLAANRPGEALLAKLAELRPSFWRYLLTKLLGRASEADSWRKGLRGEQKAGAELERLTGRGWRVLHSIPLPRDVDIDHLLIGPGGVFSINTKHHSGAHIWVGDDSVKIADRSYPYVRKSRAEARRASAALTRACGFPVEVSPVLAFVDARKVVVVPSLHDVRVVGHREIATMKTLTGVWSAASVENIYMMARDRRTWSRARGGSDG</sequence>
<reference evidence="3 4" key="1">
    <citation type="submission" date="2017-05" db="EMBL/GenBank/DDBJ databases">
        <title>Complete genome sequence of Streptomyces sp. SCSIO 03032 revealed the diverse biosynthetic pathways for its bioactive secondary metabolites.</title>
        <authorList>
            <person name="Ma L."/>
            <person name="Zhu Y."/>
            <person name="Zhang W."/>
            <person name="Zhang G."/>
            <person name="Tian X."/>
            <person name="Zhang S."/>
            <person name="Zhang C."/>
        </authorList>
    </citation>
    <scope>NUCLEOTIDE SEQUENCE [LARGE SCALE GENOMIC DNA]</scope>
    <source>
        <strain evidence="3 4">SCSIO 03032</strain>
    </source>
</reference>
<dbReference type="AlphaFoldDB" id="A0A1W7CZ12"/>
<dbReference type="OrthoDB" id="5793358at2"/>
<dbReference type="EMBL" id="CP021121">
    <property type="protein sequence ID" value="ARQ69899.1"/>
    <property type="molecule type" value="Genomic_DNA"/>
</dbReference>
<keyword evidence="4" id="KW-1185">Reference proteome</keyword>
<dbReference type="Proteomes" id="UP000194218">
    <property type="component" value="Chromosome"/>
</dbReference>
<proteinExistence type="predicted"/>
<dbReference type="PROSITE" id="PS50965">
    <property type="entry name" value="NERD"/>
    <property type="match status" value="1"/>
</dbReference>
<gene>
    <name evidence="3" type="ORF">CAG99_14415</name>
</gene>
<dbReference type="RefSeq" id="WP_086159766.1">
    <property type="nucleotide sequence ID" value="NZ_CP021121.1"/>
</dbReference>
<evidence type="ECO:0000256" key="1">
    <source>
        <dbReference type="SAM" id="MobiDB-lite"/>
    </source>
</evidence>
<feature type="region of interest" description="Disordered" evidence="1">
    <location>
        <begin position="62"/>
        <end position="93"/>
    </location>
</feature>
<name>A0A1W7CZ12_9ACTN</name>
<dbReference type="InterPro" id="IPR011528">
    <property type="entry name" value="NERD"/>
</dbReference>
<evidence type="ECO:0000313" key="4">
    <source>
        <dbReference type="Proteomes" id="UP000194218"/>
    </source>
</evidence>
<dbReference type="Pfam" id="PF08378">
    <property type="entry name" value="NERD"/>
    <property type="match status" value="1"/>
</dbReference>
<feature type="domain" description="NERD" evidence="2">
    <location>
        <begin position="134"/>
        <end position="245"/>
    </location>
</feature>
<organism evidence="3 4">
    <name type="scientific">Streptomyces marincola</name>
    <dbReference type="NCBI Taxonomy" id="2878388"/>
    <lineage>
        <taxon>Bacteria</taxon>
        <taxon>Bacillati</taxon>
        <taxon>Actinomycetota</taxon>
        <taxon>Actinomycetes</taxon>
        <taxon>Kitasatosporales</taxon>
        <taxon>Streptomycetaceae</taxon>
        <taxon>Streptomyces</taxon>
    </lineage>
</organism>
<dbReference type="KEGG" id="smao:CAG99_14415"/>
<feature type="compositionally biased region" description="Low complexity" evidence="1">
    <location>
        <begin position="62"/>
        <end position="85"/>
    </location>
</feature>
<evidence type="ECO:0000313" key="3">
    <source>
        <dbReference type="EMBL" id="ARQ69899.1"/>
    </source>
</evidence>
<evidence type="ECO:0000259" key="2">
    <source>
        <dbReference type="PROSITE" id="PS50965"/>
    </source>
</evidence>
<protein>
    <submittedName>
        <fullName evidence="3">NERD nuclease</fullName>
    </submittedName>
</protein>